<proteinExistence type="predicted"/>
<evidence type="ECO:0000259" key="1">
    <source>
        <dbReference type="Pfam" id="PF18765"/>
    </source>
</evidence>
<dbReference type="CDD" id="cd05403">
    <property type="entry name" value="NT_KNTase_like"/>
    <property type="match status" value="1"/>
</dbReference>
<dbReference type="Gene3D" id="3.30.460.10">
    <property type="entry name" value="Beta Polymerase, domain 2"/>
    <property type="match status" value="1"/>
</dbReference>
<dbReference type="Pfam" id="PF18765">
    <property type="entry name" value="Polbeta"/>
    <property type="match status" value="1"/>
</dbReference>
<dbReference type="OrthoDB" id="361568at2"/>
<organism evidence="2 3">
    <name type="scientific">Thiospirochaeta perfilievii</name>
    <dbReference type="NCBI Taxonomy" id="252967"/>
    <lineage>
        <taxon>Bacteria</taxon>
        <taxon>Pseudomonadati</taxon>
        <taxon>Spirochaetota</taxon>
        <taxon>Spirochaetia</taxon>
        <taxon>Spirochaetales</taxon>
        <taxon>Spirochaetaceae</taxon>
        <taxon>Thiospirochaeta</taxon>
    </lineage>
</organism>
<dbReference type="SUPFAM" id="SSF81301">
    <property type="entry name" value="Nucleotidyltransferase"/>
    <property type="match status" value="1"/>
</dbReference>
<keyword evidence="2" id="KW-0808">Transferase</keyword>
<dbReference type="GO" id="GO:0016740">
    <property type="term" value="F:transferase activity"/>
    <property type="evidence" value="ECO:0007669"/>
    <property type="project" value="UniProtKB-KW"/>
</dbReference>
<evidence type="ECO:0000313" key="2">
    <source>
        <dbReference type="EMBL" id="QEN03365.1"/>
    </source>
</evidence>
<name>A0A5C1Q5X0_9SPIO</name>
<reference evidence="2 3" key="2">
    <citation type="submission" date="2019-09" db="EMBL/GenBank/DDBJ databases">
        <title>Complete Genome Sequence and Methylome Analysis of free living Spirochaetas.</title>
        <authorList>
            <person name="Leshcheva N."/>
            <person name="Mikheeva N."/>
        </authorList>
    </citation>
    <scope>NUCLEOTIDE SEQUENCE [LARGE SCALE GENOMIC DNA]</scope>
    <source>
        <strain evidence="2 3">P</strain>
    </source>
</reference>
<dbReference type="KEGG" id="sper:EW093_01140"/>
<protein>
    <submittedName>
        <fullName evidence="2">Nucleotidyltransferase domain-containing protein</fullName>
    </submittedName>
</protein>
<accession>A0A5C1Q5X0</accession>
<dbReference type="InterPro" id="IPR041633">
    <property type="entry name" value="Polbeta"/>
</dbReference>
<feature type="domain" description="Polymerase beta nucleotidyltransferase" evidence="1">
    <location>
        <begin position="17"/>
        <end position="86"/>
    </location>
</feature>
<sequence length="91" mass="10443">MSDKLLRCAIDYLNSIGIREVYLFGSLARKETTTYSDIDLTVRGIKPEDFFTVYGELLIRKTNSIDLIDLDIQSDFGEQLTKSGELKRIYV</sequence>
<dbReference type="InterPro" id="IPR043519">
    <property type="entry name" value="NT_sf"/>
</dbReference>
<gene>
    <name evidence="2" type="ORF">EW093_01140</name>
</gene>
<evidence type="ECO:0000313" key="3">
    <source>
        <dbReference type="Proteomes" id="UP000323824"/>
    </source>
</evidence>
<keyword evidence="3" id="KW-1185">Reference proteome</keyword>
<dbReference type="Proteomes" id="UP000323824">
    <property type="component" value="Chromosome"/>
</dbReference>
<dbReference type="AlphaFoldDB" id="A0A5C1Q5X0"/>
<reference evidence="2 3" key="1">
    <citation type="submission" date="2019-02" db="EMBL/GenBank/DDBJ databases">
        <authorList>
            <person name="Fomenkov A."/>
            <person name="Dubinina G."/>
            <person name="Grabovich M."/>
            <person name="Vincze T."/>
            <person name="Roberts R.J."/>
        </authorList>
    </citation>
    <scope>NUCLEOTIDE SEQUENCE [LARGE SCALE GENOMIC DNA]</scope>
    <source>
        <strain evidence="2 3">P</strain>
    </source>
</reference>
<dbReference type="RefSeq" id="WP_149566624.1">
    <property type="nucleotide sequence ID" value="NZ_CP035807.1"/>
</dbReference>
<dbReference type="EMBL" id="CP035807">
    <property type="protein sequence ID" value="QEN03365.1"/>
    <property type="molecule type" value="Genomic_DNA"/>
</dbReference>